<dbReference type="EMBL" id="JADYXP020000001">
    <property type="protein sequence ID" value="KAL0133056.1"/>
    <property type="molecule type" value="Genomic_DNA"/>
</dbReference>
<dbReference type="Proteomes" id="UP001430953">
    <property type="component" value="Unassembled WGS sequence"/>
</dbReference>
<evidence type="ECO:0000256" key="1">
    <source>
        <dbReference type="SAM" id="MobiDB-lite"/>
    </source>
</evidence>
<feature type="compositionally biased region" description="Polar residues" evidence="1">
    <location>
        <begin position="107"/>
        <end position="118"/>
    </location>
</feature>
<feature type="region of interest" description="Disordered" evidence="1">
    <location>
        <begin position="14"/>
        <end position="58"/>
    </location>
</feature>
<accession>A0AAW2H0W1</accession>
<feature type="compositionally biased region" description="Basic and acidic residues" evidence="1">
    <location>
        <begin position="83"/>
        <end position="102"/>
    </location>
</feature>
<organism evidence="2 3">
    <name type="scientific">Cardiocondyla obscurior</name>
    <dbReference type="NCBI Taxonomy" id="286306"/>
    <lineage>
        <taxon>Eukaryota</taxon>
        <taxon>Metazoa</taxon>
        <taxon>Ecdysozoa</taxon>
        <taxon>Arthropoda</taxon>
        <taxon>Hexapoda</taxon>
        <taxon>Insecta</taxon>
        <taxon>Pterygota</taxon>
        <taxon>Neoptera</taxon>
        <taxon>Endopterygota</taxon>
        <taxon>Hymenoptera</taxon>
        <taxon>Apocrita</taxon>
        <taxon>Aculeata</taxon>
        <taxon>Formicoidea</taxon>
        <taxon>Formicidae</taxon>
        <taxon>Myrmicinae</taxon>
        <taxon>Cardiocondyla</taxon>
    </lineage>
</organism>
<protein>
    <submittedName>
        <fullName evidence="2">Uncharacterized protein</fullName>
    </submittedName>
</protein>
<proteinExistence type="predicted"/>
<name>A0AAW2H0W1_9HYME</name>
<comment type="caution">
    <text evidence="2">The sequence shown here is derived from an EMBL/GenBank/DDBJ whole genome shotgun (WGS) entry which is preliminary data.</text>
</comment>
<evidence type="ECO:0000313" key="2">
    <source>
        <dbReference type="EMBL" id="KAL0133056.1"/>
    </source>
</evidence>
<sequence>MTPGVVWQIHVHAGRPFRASSRSGKEVYRPGAGSGDGGDRGGGGGGGAGRAGLVNRSQTAGCENSEGAYFVFWGGKKRKNEKKRVSDRRDDYAQRKSIDHAAKNARKTSNNKITQAYV</sequence>
<dbReference type="AlphaFoldDB" id="A0AAW2H0W1"/>
<feature type="region of interest" description="Disordered" evidence="1">
    <location>
        <begin position="78"/>
        <end position="118"/>
    </location>
</feature>
<gene>
    <name evidence="2" type="ORF">PUN28_000659</name>
</gene>
<feature type="compositionally biased region" description="Gly residues" evidence="1">
    <location>
        <begin position="32"/>
        <end position="50"/>
    </location>
</feature>
<keyword evidence="3" id="KW-1185">Reference proteome</keyword>
<reference evidence="2 3" key="1">
    <citation type="submission" date="2023-03" db="EMBL/GenBank/DDBJ databases">
        <title>High recombination rates correlate with genetic variation in Cardiocondyla obscurior ants.</title>
        <authorList>
            <person name="Errbii M."/>
        </authorList>
    </citation>
    <scope>NUCLEOTIDE SEQUENCE [LARGE SCALE GENOMIC DNA]</scope>
    <source>
        <strain evidence="2">Alpha-2009</strain>
        <tissue evidence="2">Whole body</tissue>
    </source>
</reference>
<evidence type="ECO:0000313" key="3">
    <source>
        <dbReference type="Proteomes" id="UP001430953"/>
    </source>
</evidence>